<feature type="region of interest" description="Disordered" evidence="1">
    <location>
        <begin position="1"/>
        <end position="21"/>
    </location>
</feature>
<proteinExistence type="predicted"/>
<dbReference type="Proteomes" id="UP000246464">
    <property type="component" value="Chromosome 7"/>
</dbReference>
<sequence length="87" mass="9207">MARQLSPPPPPHRSLPNQPASVQTVHVARVEAPVQGPVQGPGTARCTRPACPQPFVSADCGMQCSVNNDRGGVFAPRHVGLFVLEMV</sequence>
<evidence type="ECO:0000256" key="1">
    <source>
        <dbReference type="SAM" id="MobiDB-lite"/>
    </source>
</evidence>
<organism evidence="2 3">
    <name type="scientific">Scophthalmus maximus</name>
    <name type="common">Turbot</name>
    <name type="synonym">Psetta maxima</name>
    <dbReference type="NCBI Taxonomy" id="52904"/>
    <lineage>
        <taxon>Eukaryota</taxon>
        <taxon>Metazoa</taxon>
        <taxon>Chordata</taxon>
        <taxon>Craniata</taxon>
        <taxon>Vertebrata</taxon>
        <taxon>Euteleostomi</taxon>
        <taxon>Actinopterygii</taxon>
        <taxon>Neopterygii</taxon>
        <taxon>Teleostei</taxon>
        <taxon>Neoteleostei</taxon>
        <taxon>Acanthomorphata</taxon>
        <taxon>Carangaria</taxon>
        <taxon>Pleuronectiformes</taxon>
        <taxon>Pleuronectoidei</taxon>
        <taxon>Scophthalmidae</taxon>
        <taxon>Scophthalmus</taxon>
    </lineage>
</organism>
<accession>A0A2U9BLH7</accession>
<keyword evidence="3" id="KW-1185">Reference proteome</keyword>
<protein>
    <submittedName>
        <fullName evidence="2">Uncharacterized protein</fullName>
    </submittedName>
</protein>
<feature type="compositionally biased region" description="Pro residues" evidence="1">
    <location>
        <begin position="1"/>
        <end position="13"/>
    </location>
</feature>
<gene>
    <name evidence="2" type="ORF">SMAX5B_016324</name>
</gene>
<dbReference type="AlphaFoldDB" id="A0A2U9BLH7"/>
<evidence type="ECO:0000313" key="3">
    <source>
        <dbReference type="Proteomes" id="UP000246464"/>
    </source>
</evidence>
<reference evidence="2 3" key="1">
    <citation type="submission" date="2017-12" db="EMBL/GenBank/DDBJ databases">
        <title>Integrating genomic resources of turbot (Scophthalmus maximus) in depth evaluation of genetic and physical mapping variation across individuals.</title>
        <authorList>
            <person name="Martinez P."/>
        </authorList>
    </citation>
    <scope>NUCLEOTIDE SEQUENCE [LARGE SCALE GENOMIC DNA]</scope>
</reference>
<dbReference type="EMBL" id="CP026249">
    <property type="protein sequence ID" value="AWP04811.1"/>
    <property type="molecule type" value="Genomic_DNA"/>
</dbReference>
<name>A0A2U9BLH7_SCOMX</name>
<evidence type="ECO:0000313" key="2">
    <source>
        <dbReference type="EMBL" id="AWP04811.1"/>
    </source>
</evidence>